<dbReference type="RefSeq" id="WP_089303866.1">
    <property type="nucleotide sequence ID" value="NZ_FZOO01000001.1"/>
</dbReference>
<keyword evidence="3" id="KW-1185">Reference proteome</keyword>
<dbReference type="AlphaFoldDB" id="A0A239B082"/>
<organism evidence="2 3">
    <name type="scientific">Geodermatophilus pulveris</name>
    <dbReference type="NCBI Taxonomy" id="1564159"/>
    <lineage>
        <taxon>Bacteria</taxon>
        <taxon>Bacillati</taxon>
        <taxon>Actinomycetota</taxon>
        <taxon>Actinomycetes</taxon>
        <taxon>Geodermatophilales</taxon>
        <taxon>Geodermatophilaceae</taxon>
        <taxon>Geodermatophilus</taxon>
    </lineage>
</organism>
<keyword evidence="1" id="KW-0732">Signal</keyword>
<dbReference type="OrthoDB" id="3296851at2"/>
<proteinExistence type="predicted"/>
<evidence type="ECO:0000313" key="2">
    <source>
        <dbReference type="EMBL" id="SNS01210.1"/>
    </source>
</evidence>
<sequence>MRRLLRALLTAGLTVAGVGVAAPASAAPCTITDFSPRSVTVGLTPVTTKFSVRTSGCSLADWSAEDDGFQFFVYGAAPQETSNPWRNSDAGPMDVIVTTTSSDWLSRERVFANGFALKRATAFQKGSFDAS</sequence>
<gene>
    <name evidence="2" type="ORF">SAMN06893096_101347</name>
</gene>
<dbReference type="EMBL" id="FZOO01000001">
    <property type="protein sequence ID" value="SNS01210.1"/>
    <property type="molecule type" value="Genomic_DNA"/>
</dbReference>
<name>A0A239B082_9ACTN</name>
<evidence type="ECO:0000256" key="1">
    <source>
        <dbReference type="SAM" id="SignalP"/>
    </source>
</evidence>
<accession>A0A239B082</accession>
<reference evidence="3" key="1">
    <citation type="submission" date="2017-06" db="EMBL/GenBank/DDBJ databases">
        <authorList>
            <person name="Varghese N."/>
            <person name="Submissions S."/>
        </authorList>
    </citation>
    <scope>NUCLEOTIDE SEQUENCE [LARGE SCALE GENOMIC DNA]</scope>
    <source>
        <strain evidence="3">DSM 46839</strain>
    </source>
</reference>
<dbReference type="Proteomes" id="UP000198373">
    <property type="component" value="Unassembled WGS sequence"/>
</dbReference>
<feature type="chain" id="PRO_5013031678" evidence="1">
    <location>
        <begin position="27"/>
        <end position="131"/>
    </location>
</feature>
<evidence type="ECO:0000313" key="3">
    <source>
        <dbReference type="Proteomes" id="UP000198373"/>
    </source>
</evidence>
<feature type="signal peptide" evidence="1">
    <location>
        <begin position="1"/>
        <end position="26"/>
    </location>
</feature>
<protein>
    <submittedName>
        <fullName evidence="2">Uncharacterized protein</fullName>
    </submittedName>
</protein>